<dbReference type="Pfam" id="PF00486">
    <property type="entry name" value="Trans_reg_C"/>
    <property type="match status" value="1"/>
</dbReference>
<feature type="DNA-binding region" description="OmpR/PhoB-type" evidence="4">
    <location>
        <begin position="1"/>
        <end position="91"/>
    </location>
</feature>
<keyword evidence="7" id="KW-1185">Reference proteome</keyword>
<dbReference type="OrthoDB" id="54343at2"/>
<dbReference type="InterPro" id="IPR036388">
    <property type="entry name" value="WH-like_DNA-bd_sf"/>
</dbReference>
<dbReference type="Gene3D" id="1.10.10.10">
    <property type="entry name" value="Winged helix-like DNA-binding domain superfamily/Winged helix DNA-binding domain"/>
    <property type="match status" value="1"/>
</dbReference>
<keyword evidence="3" id="KW-0804">Transcription</keyword>
<dbReference type="GO" id="GO:0006355">
    <property type="term" value="P:regulation of DNA-templated transcription"/>
    <property type="evidence" value="ECO:0007669"/>
    <property type="project" value="InterPro"/>
</dbReference>
<feature type="domain" description="OmpR/PhoB-type" evidence="5">
    <location>
        <begin position="1"/>
        <end position="91"/>
    </location>
</feature>
<evidence type="ECO:0000256" key="3">
    <source>
        <dbReference type="ARBA" id="ARBA00023163"/>
    </source>
</evidence>
<dbReference type="InterPro" id="IPR016032">
    <property type="entry name" value="Sig_transdc_resp-reg_C-effctor"/>
</dbReference>
<evidence type="ECO:0000259" key="5">
    <source>
        <dbReference type="PROSITE" id="PS51755"/>
    </source>
</evidence>
<evidence type="ECO:0000256" key="4">
    <source>
        <dbReference type="PROSITE-ProRule" id="PRU01091"/>
    </source>
</evidence>
<proteinExistence type="predicted"/>
<organism evidence="6 7">
    <name type="scientific">Paenibacillus typhae</name>
    <dbReference type="NCBI Taxonomy" id="1174501"/>
    <lineage>
        <taxon>Bacteria</taxon>
        <taxon>Bacillati</taxon>
        <taxon>Bacillota</taxon>
        <taxon>Bacilli</taxon>
        <taxon>Bacillales</taxon>
        <taxon>Paenibacillaceae</taxon>
        <taxon>Paenibacillus</taxon>
    </lineage>
</organism>
<dbReference type="InterPro" id="IPR001867">
    <property type="entry name" value="OmpR/PhoB-type_DNA-bd"/>
</dbReference>
<gene>
    <name evidence="6" type="ORF">SAMN05216192_11755</name>
</gene>
<dbReference type="STRING" id="1174501.SAMN05216192_11755"/>
<evidence type="ECO:0000313" key="6">
    <source>
        <dbReference type="EMBL" id="SDJ43966.1"/>
    </source>
</evidence>
<dbReference type="SMART" id="SM00862">
    <property type="entry name" value="Trans_reg_C"/>
    <property type="match status" value="1"/>
</dbReference>
<dbReference type="RefSeq" id="WP_090715461.1">
    <property type="nucleotide sequence ID" value="NZ_CBCSKY010000024.1"/>
</dbReference>
<evidence type="ECO:0000256" key="2">
    <source>
        <dbReference type="ARBA" id="ARBA00023125"/>
    </source>
</evidence>
<dbReference type="CDD" id="cd00383">
    <property type="entry name" value="trans_reg_C"/>
    <property type="match status" value="1"/>
</dbReference>
<dbReference type="PROSITE" id="PS51755">
    <property type="entry name" value="OMPR_PHOB"/>
    <property type="match status" value="1"/>
</dbReference>
<dbReference type="GO" id="GO:0000160">
    <property type="term" value="P:phosphorelay signal transduction system"/>
    <property type="evidence" value="ECO:0007669"/>
    <property type="project" value="InterPro"/>
</dbReference>
<keyword evidence="1" id="KW-0805">Transcription regulation</keyword>
<dbReference type="GO" id="GO:0003677">
    <property type="term" value="F:DNA binding"/>
    <property type="evidence" value="ECO:0007669"/>
    <property type="project" value="UniProtKB-UniRule"/>
</dbReference>
<dbReference type="EMBL" id="FNDX01000017">
    <property type="protein sequence ID" value="SDJ43966.1"/>
    <property type="molecule type" value="Genomic_DNA"/>
</dbReference>
<accession>A0A1G8TQV0</accession>
<dbReference type="SUPFAM" id="SSF46894">
    <property type="entry name" value="C-terminal effector domain of the bipartite response regulators"/>
    <property type="match status" value="1"/>
</dbReference>
<protein>
    <submittedName>
        <fullName evidence="6">Transcriptional regulatory protein, C terminal</fullName>
    </submittedName>
</protein>
<sequence>MQLKLDGSNFTVAAGETAIQLLPKEFALLEFMYRNKGCTFTRGQLLDKVWPLEYPVERTVDDHIYRLRKKLRPFSGLALQTVRGSGYCLSLKETASGTLVNPTTYDPELRDAMREVFSKFHVYGQGRSMLSLASQKDILGYELDPQVAVTLHFVQGDLDWLMHTEEVPLKDRLFHLFVFYMFTGDPQKKLAVCERMINAQVMHERDQLELDILTILDLFILSGVPERALARLPGSYQAISERGYENFVPVTMITELFAHLAAGSGNDVLTRLDEAVVQILQEKPFLRETGGYKIVKGLWQLRENQMAEAGRLLDEGLEVLERSGFVPLSLYGFYRIYHYCRLYLPPHPLHRKYERRFIEAMEESGLSRYEQPLEKLLMQVMTI</sequence>
<reference evidence="7" key="1">
    <citation type="submission" date="2016-10" db="EMBL/GenBank/DDBJ databases">
        <authorList>
            <person name="Varghese N."/>
            <person name="Submissions S."/>
        </authorList>
    </citation>
    <scope>NUCLEOTIDE SEQUENCE [LARGE SCALE GENOMIC DNA]</scope>
    <source>
        <strain evidence="7">CGMCC 1.11012</strain>
    </source>
</reference>
<evidence type="ECO:0000313" key="7">
    <source>
        <dbReference type="Proteomes" id="UP000199050"/>
    </source>
</evidence>
<name>A0A1G8TQV0_9BACL</name>
<evidence type="ECO:0000256" key="1">
    <source>
        <dbReference type="ARBA" id="ARBA00023015"/>
    </source>
</evidence>
<keyword evidence="2 4" id="KW-0238">DNA-binding</keyword>
<dbReference type="AlphaFoldDB" id="A0A1G8TQV0"/>
<dbReference type="Proteomes" id="UP000199050">
    <property type="component" value="Unassembled WGS sequence"/>
</dbReference>